<sequence>METFSLRDGESAHVLLAGDTGDLPSIRRILDELPDDAYGQVYLEIVSPIQIRPIDRPEGVSLTWLRRDLVPHGLREIAPRGELIRSAVSAWVSEWMPEAPAEGGDRIHLWVGCTASPRVGTLYRELASKLSSGASDDR</sequence>
<dbReference type="Gene3D" id="3.40.50.80">
    <property type="entry name" value="Nucleotide-binding domain of ferredoxin-NADP reductase (FNR) module"/>
    <property type="match status" value="1"/>
</dbReference>
<accession>A0ABP5QFF9</accession>
<protein>
    <recommendedName>
        <fullName evidence="1">SIP-like Rossmann fold domain-containing protein</fullName>
    </recommendedName>
</protein>
<dbReference type="InterPro" id="IPR007037">
    <property type="entry name" value="SIP_rossman_dom"/>
</dbReference>
<name>A0ABP5QFF9_9MICO</name>
<dbReference type="Proteomes" id="UP001500929">
    <property type="component" value="Unassembled WGS sequence"/>
</dbReference>
<evidence type="ECO:0000313" key="2">
    <source>
        <dbReference type="EMBL" id="GAA2234246.1"/>
    </source>
</evidence>
<feature type="domain" description="SIP-like Rossmann fold" evidence="1">
    <location>
        <begin position="12"/>
        <end position="115"/>
    </location>
</feature>
<evidence type="ECO:0000259" key="1">
    <source>
        <dbReference type="Pfam" id="PF04954"/>
    </source>
</evidence>
<dbReference type="EMBL" id="BAAAQY010000005">
    <property type="protein sequence ID" value="GAA2234246.1"/>
    <property type="molecule type" value="Genomic_DNA"/>
</dbReference>
<dbReference type="InterPro" id="IPR039261">
    <property type="entry name" value="FNR_nucleotide-bd"/>
</dbReference>
<comment type="caution">
    <text evidence="2">The sequence shown here is derived from an EMBL/GenBank/DDBJ whole genome shotgun (WGS) entry which is preliminary data.</text>
</comment>
<keyword evidence="3" id="KW-1185">Reference proteome</keyword>
<dbReference type="RefSeq" id="WP_259479389.1">
    <property type="nucleotide sequence ID" value="NZ_BAAAQY010000005.1"/>
</dbReference>
<gene>
    <name evidence="2" type="ORF">GCM10009851_19090</name>
</gene>
<reference evidence="3" key="1">
    <citation type="journal article" date="2019" name="Int. J. Syst. Evol. Microbiol.">
        <title>The Global Catalogue of Microorganisms (GCM) 10K type strain sequencing project: providing services to taxonomists for standard genome sequencing and annotation.</title>
        <authorList>
            <consortium name="The Broad Institute Genomics Platform"/>
            <consortium name="The Broad Institute Genome Sequencing Center for Infectious Disease"/>
            <person name="Wu L."/>
            <person name="Ma J."/>
        </authorList>
    </citation>
    <scope>NUCLEOTIDE SEQUENCE [LARGE SCALE GENOMIC DNA]</scope>
    <source>
        <strain evidence="3">JCM 16117</strain>
    </source>
</reference>
<evidence type="ECO:0000313" key="3">
    <source>
        <dbReference type="Proteomes" id="UP001500929"/>
    </source>
</evidence>
<dbReference type="Pfam" id="PF04954">
    <property type="entry name" value="SIP"/>
    <property type="match status" value="1"/>
</dbReference>
<proteinExistence type="predicted"/>
<organism evidence="2 3">
    <name type="scientific">Herbiconiux moechotypicola</name>
    <dbReference type="NCBI Taxonomy" id="637393"/>
    <lineage>
        <taxon>Bacteria</taxon>
        <taxon>Bacillati</taxon>
        <taxon>Actinomycetota</taxon>
        <taxon>Actinomycetes</taxon>
        <taxon>Micrococcales</taxon>
        <taxon>Microbacteriaceae</taxon>
        <taxon>Herbiconiux</taxon>
    </lineage>
</organism>